<evidence type="ECO:0000256" key="2">
    <source>
        <dbReference type="ARBA" id="ARBA00011165"/>
    </source>
</evidence>
<dbReference type="Pfam" id="PF06964">
    <property type="entry name" value="Alpha-L-AF_C"/>
    <property type="match status" value="1"/>
</dbReference>
<dbReference type="GO" id="GO:0046556">
    <property type="term" value="F:alpha-L-arabinofuranosidase activity"/>
    <property type="evidence" value="ECO:0007669"/>
    <property type="project" value="InterPro"/>
</dbReference>
<dbReference type="SUPFAM" id="SSF51011">
    <property type="entry name" value="Glycosyl hydrolase domain"/>
    <property type="match status" value="1"/>
</dbReference>
<dbReference type="GO" id="GO:0046373">
    <property type="term" value="P:L-arabinose metabolic process"/>
    <property type="evidence" value="ECO:0007669"/>
    <property type="project" value="InterPro"/>
</dbReference>
<protein>
    <recommendedName>
        <fullName evidence="3">Alpha-L-arabinofuranosidase C-terminal domain-containing protein</fullName>
    </recommendedName>
</protein>
<dbReference type="EMBL" id="BMIR01000001">
    <property type="protein sequence ID" value="GGE25871.1"/>
    <property type="molecule type" value="Genomic_DNA"/>
</dbReference>
<dbReference type="AlphaFoldDB" id="A0A8J2YE98"/>
<feature type="domain" description="Alpha-L-arabinofuranosidase C-terminal" evidence="3">
    <location>
        <begin position="1"/>
        <end position="103"/>
    </location>
</feature>
<sequence length="111" mass="12652">MITSPVYDTKAFTDVPYLESITVYKEEEEALTIFAVNRSSEDALILETDVRCFEGYKVIEHIILENQNVKATNHENHNHVTPHHNGQSVIESGYLRAALPKLSWNVIRLGK</sequence>
<evidence type="ECO:0000313" key="5">
    <source>
        <dbReference type="Proteomes" id="UP000628775"/>
    </source>
</evidence>
<dbReference type="InterPro" id="IPR013780">
    <property type="entry name" value="Glyco_hydro_b"/>
</dbReference>
<organism evidence="4 5">
    <name type="scientific">Pullulanibacillus camelliae</name>
    <dbReference type="NCBI Taxonomy" id="1707096"/>
    <lineage>
        <taxon>Bacteria</taxon>
        <taxon>Bacillati</taxon>
        <taxon>Bacillota</taxon>
        <taxon>Bacilli</taxon>
        <taxon>Bacillales</taxon>
        <taxon>Sporolactobacillaceae</taxon>
        <taxon>Pullulanibacillus</taxon>
    </lineage>
</organism>
<keyword evidence="5" id="KW-1185">Reference proteome</keyword>
<reference evidence="4" key="1">
    <citation type="journal article" date="2014" name="Int. J. Syst. Evol. Microbiol.">
        <title>Complete genome sequence of Corynebacterium casei LMG S-19264T (=DSM 44701T), isolated from a smear-ripened cheese.</title>
        <authorList>
            <consortium name="US DOE Joint Genome Institute (JGI-PGF)"/>
            <person name="Walter F."/>
            <person name="Albersmeier A."/>
            <person name="Kalinowski J."/>
            <person name="Ruckert C."/>
        </authorList>
    </citation>
    <scope>NUCLEOTIDE SEQUENCE</scope>
    <source>
        <strain evidence="4">CGMCC 1.15371</strain>
    </source>
</reference>
<dbReference type="PANTHER" id="PTHR43576">
    <property type="entry name" value="ALPHA-L-ARABINOFURANOSIDASE C-RELATED"/>
    <property type="match status" value="1"/>
</dbReference>
<evidence type="ECO:0000256" key="1">
    <source>
        <dbReference type="ARBA" id="ARBA00004881"/>
    </source>
</evidence>
<dbReference type="Gene3D" id="2.60.40.1180">
    <property type="entry name" value="Golgi alpha-mannosidase II"/>
    <property type="match status" value="1"/>
</dbReference>
<comment type="subunit">
    <text evidence="2">Homohexamer; trimer of dimers.</text>
</comment>
<dbReference type="GO" id="GO:0000272">
    <property type="term" value="P:polysaccharide catabolic process"/>
    <property type="evidence" value="ECO:0007669"/>
    <property type="project" value="TreeGrafter"/>
</dbReference>
<dbReference type="SMART" id="SM00813">
    <property type="entry name" value="Alpha-L-AF_C"/>
    <property type="match status" value="1"/>
</dbReference>
<reference evidence="4" key="2">
    <citation type="submission" date="2020-09" db="EMBL/GenBank/DDBJ databases">
        <authorList>
            <person name="Sun Q."/>
            <person name="Zhou Y."/>
        </authorList>
    </citation>
    <scope>NUCLEOTIDE SEQUENCE</scope>
    <source>
        <strain evidence="4">CGMCC 1.15371</strain>
    </source>
</reference>
<comment type="pathway">
    <text evidence="1">Glycan metabolism.</text>
</comment>
<accession>A0A8J2YE98</accession>
<comment type="caution">
    <text evidence="4">The sequence shown here is derived from an EMBL/GenBank/DDBJ whole genome shotgun (WGS) entry which is preliminary data.</text>
</comment>
<dbReference type="Proteomes" id="UP000628775">
    <property type="component" value="Unassembled WGS sequence"/>
</dbReference>
<name>A0A8J2YE98_9BACL</name>
<evidence type="ECO:0000259" key="3">
    <source>
        <dbReference type="SMART" id="SM00813"/>
    </source>
</evidence>
<proteinExistence type="predicted"/>
<dbReference type="InterPro" id="IPR010720">
    <property type="entry name" value="Alpha-L-AF_C"/>
</dbReference>
<evidence type="ECO:0000313" key="4">
    <source>
        <dbReference type="EMBL" id="GGE25871.1"/>
    </source>
</evidence>
<dbReference type="PANTHER" id="PTHR43576:SF3">
    <property type="entry name" value="ALPHA-L-ARABINOFURANOSIDASE C"/>
    <property type="match status" value="1"/>
</dbReference>
<gene>
    <name evidence="4" type="ORF">GCM10011391_00310</name>
</gene>